<accession>A0ABR2KXM8</accession>
<proteinExistence type="inferred from homology"/>
<dbReference type="InterPro" id="IPR001040">
    <property type="entry name" value="TIF_eIF_4E"/>
</dbReference>
<name>A0ABR2KXM8_9EUKA</name>
<dbReference type="SUPFAM" id="SSF55418">
    <property type="entry name" value="eIF4e-like"/>
    <property type="match status" value="1"/>
</dbReference>
<comment type="similarity">
    <text evidence="1">Belongs to the eukaryotic initiation factor 4E family.</text>
</comment>
<feature type="region of interest" description="Disordered" evidence="2">
    <location>
        <begin position="184"/>
        <end position="239"/>
    </location>
</feature>
<sequence>MSNILASKWSLHLFHKNQNENTNEQYENNIHLLGTFNTIQGFWSYYSHLRRPNELVIPSDYHLFREGVRAIWEDDVNVNGGKWMIRLKKGLASYYWERLIIALIGEQFPVDVVGAVVSVRFQEDIISLWNKTGNDAEIRHEICCDLCSTLELPPDTKLEYKKHDESVKDHSSFKNTVIYQAGKNHPFEVKQNNNTTKTPTNTTITISTNNSSSPNSQKNAQGKQQYTSNRKSNQKKPKK</sequence>
<keyword evidence="1" id="KW-0694">RNA-binding</keyword>
<dbReference type="GO" id="GO:0003743">
    <property type="term" value="F:translation initiation factor activity"/>
    <property type="evidence" value="ECO:0007669"/>
    <property type="project" value="UniProtKB-KW"/>
</dbReference>
<organism evidence="3 4">
    <name type="scientific">Tritrichomonas musculus</name>
    <dbReference type="NCBI Taxonomy" id="1915356"/>
    <lineage>
        <taxon>Eukaryota</taxon>
        <taxon>Metamonada</taxon>
        <taxon>Parabasalia</taxon>
        <taxon>Tritrichomonadida</taxon>
        <taxon>Tritrichomonadidae</taxon>
        <taxon>Tritrichomonas</taxon>
    </lineage>
</organism>
<keyword evidence="4" id="KW-1185">Reference proteome</keyword>
<dbReference type="PANTHER" id="PTHR11960:SF18">
    <property type="entry name" value="EUKARYOTIC TRANSLATION INITIATION FACTOR 4E HOMOLOGOUS PROTEIN, ISOFORM B"/>
    <property type="match status" value="1"/>
</dbReference>
<keyword evidence="1" id="KW-0648">Protein biosynthesis</keyword>
<evidence type="ECO:0000313" key="4">
    <source>
        <dbReference type="Proteomes" id="UP001470230"/>
    </source>
</evidence>
<protein>
    <submittedName>
        <fullName evidence="3">Eukaryotic translation initiation factor 4E type 2</fullName>
    </submittedName>
</protein>
<dbReference type="Pfam" id="PF01652">
    <property type="entry name" value="IF4E"/>
    <property type="match status" value="1"/>
</dbReference>
<evidence type="ECO:0000256" key="2">
    <source>
        <dbReference type="SAM" id="MobiDB-lite"/>
    </source>
</evidence>
<dbReference type="InterPro" id="IPR023398">
    <property type="entry name" value="TIF_eIF4e-like"/>
</dbReference>
<evidence type="ECO:0000313" key="3">
    <source>
        <dbReference type="EMBL" id="KAK8895840.1"/>
    </source>
</evidence>
<evidence type="ECO:0000256" key="1">
    <source>
        <dbReference type="RuleBase" id="RU004374"/>
    </source>
</evidence>
<dbReference type="EMBL" id="JAPFFF010000002">
    <property type="protein sequence ID" value="KAK8895840.1"/>
    <property type="molecule type" value="Genomic_DNA"/>
</dbReference>
<dbReference type="Gene3D" id="3.30.760.10">
    <property type="entry name" value="RNA Cap, Translation Initiation Factor Eif4e"/>
    <property type="match status" value="1"/>
</dbReference>
<dbReference type="Proteomes" id="UP001470230">
    <property type="component" value="Unassembled WGS sequence"/>
</dbReference>
<keyword evidence="1 3" id="KW-0396">Initiation factor</keyword>
<dbReference type="PANTHER" id="PTHR11960">
    <property type="entry name" value="EUKARYOTIC TRANSLATION INITIATION FACTOR 4E RELATED"/>
    <property type="match status" value="1"/>
</dbReference>
<feature type="compositionally biased region" description="Low complexity" evidence="2">
    <location>
        <begin position="191"/>
        <end position="219"/>
    </location>
</feature>
<feature type="compositionally biased region" description="Polar residues" evidence="2">
    <location>
        <begin position="220"/>
        <end position="231"/>
    </location>
</feature>
<reference evidence="3 4" key="1">
    <citation type="submission" date="2024-04" db="EMBL/GenBank/DDBJ databases">
        <title>Tritrichomonas musculus Genome.</title>
        <authorList>
            <person name="Alves-Ferreira E."/>
            <person name="Grigg M."/>
            <person name="Lorenzi H."/>
            <person name="Galac M."/>
        </authorList>
    </citation>
    <scope>NUCLEOTIDE SEQUENCE [LARGE SCALE GENOMIC DNA]</scope>
    <source>
        <strain evidence="3 4">EAF2021</strain>
    </source>
</reference>
<comment type="caution">
    <text evidence="3">The sequence shown here is derived from an EMBL/GenBank/DDBJ whole genome shotgun (WGS) entry which is preliminary data.</text>
</comment>
<gene>
    <name evidence="3" type="ORF">M9Y10_013725</name>
</gene>